<dbReference type="InterPro" id="IPR007630">
    <property type="entry name" value="RNA_pol_sigma70_r4"/>
</dbReference>
<evidence type="ECO:0000259" key="5">
    <source>
        <dbReference type="Pfam" id="PF04542"/>
    </source>
</evidence>
<dbReference type="GO" id="GO:0003677">
    <property type="term" value="F:DNA binding"/>
    <property type="evidence" value="ECO:0007669"/>
    <property type="project" value="UniProtKB-KW"/>
</dbReference>
<dbReference type="PANTHER" id="PTHR30385">
    <property type="entry name" value="SIGMA FACTOR F FLAGELLAR"/>
    <property type="match status" value="1"/>
</dbReference>
<protein>
    <submittedName>
        <fullName evidence="7">RNA polymerase sigma factor, sigma-70 family</fullName>
    </submittedName>
</protein>
<evidence type="ECO:0000313" key="8">
    <source>
        <dbReference type="Proteomes" id="UP000192468"/>
    </source>
</evidence>
<gene>
    <name evidence="7" type="ORF">SAMN02745134_01830</name>
</gene>
<keyword evidence="1" id="KW-0805">Transcription regulation</keyword>
<dbReference type="GO" id="GO:0016987">
    <property type="term" value="F:sigma factor activity"/>
    <property type="evidence" value="ECO:0007669"/>
    <property type="project" value="UniProtKB-KW"/>
</dbReference>
<dbReference type="InterPro" id="IPR007627">
    <property type="entry name" value="RNA_pol_sigma70_r2"/>
</dbReference>
<evidence type="ECO:0000256" key="2">
    <source>
        <dbReference type="ARBA" id="ARBA00023082"/>
    </source>
</evidence>
<dbReference type="InterPro" id="IPR014284">
    <property type="entry name" value="RNA_pol_sigma-70_dom"/>
</dbReference>
<dbReference type="Pfam" id="PF04545">
    <property type="entry name" value="Sigma70_r4"/>
    <property type="match status" value="1"/>
</dbReference>
<proteinExistence type="predicted"/>
<dbReference type="AlphaFoldDB" id="A0A1W1XGX7"/>
<dbReference type="SUPFAM" id="SSF88946">
    <property type="entry name" value="Sigma2 domain of RNA polymerase sigma factors"/>
    <property type="match status" value="1"/>
</dbReference>
<name>A0A1W1XGX7_9CLOT</name>
<feature type="domain" description="RNA polymerase sigma-70 region 4" evidence="6">
    <location>
        <begin position="123"/>
        <end position="171"/>
    </location>
</feature>
<accession>A0A1W1XGX7</accession>
<dbReference type="InterPro" id="IPR013324">
    <property type="entry name" value="RNA_pol_sigma_r3/r4-like"/>
</dbReference>
<dbReference type="InterPro" id="IPR013325">
    <property type="entry name" value="RNA_pol_sigma_r2"/>
</dbReference>
<dbReference type="SUPFAM" id="SSF88659">
    <property type="entry name" value="Sigma3 and sigma4 domains of RNA polymerase sigma factors"/>
    <property type="match status" value="1"/>
</dbReference>
<evidence type="ECO:0000256" key="1">
    <source>
        <dbReference type="ARBA" id="ARBA00023015"/>
    </source>
</evidence>
<dbReference type="EMBL" id="FWXH01000005">
    <property type="protein sequence ID" value="SMC23245.1"/>
    <property type="molecule type" value="Genomic_DNA"/>
</dbReference>
<evidence type="ECO:0000256" key="4">
    <source>
        <dbReference type="ARBA" id="ARBA00023163"/>
    </source>
</evidence>
<keyword evidence="2" id="KW-0731">Sigma factor</keyword>
<dbReference type="Pfam" id="PF04542">
    <property type="entry name" value="Sigma70_r2"/>
    <property type="match status" value="1"/>
</dbReference>
<dbReference type="RefSeq" id="WP_242950526.1">
    <property type="nucleotide sequence ID" value="NZ_FWXH01000005.1"/>
</dbReference>
<dbReference type="Proteomes" id="UP000192468">
    <property type="component" value="Unassembled WGS sequence"/>
</dbReference>
<dbReference type="Gene3D" id="1.10.10.10">
    <property type="entry name" value="Winged helix-like DNA-binding domain superfamily/Winged helix DNA-binding domain"/>
    <property type="match status" value="1"/>
</dbReference>
<dbReference type="GO" id="GO:0006352">
    <property type="term" value="P:DNA-templated transcription initiation"/>
    <property type="evidence" value="ECO:0007669"/>
    <property type="project" value="InterPro"/>
</dbReference>
<sequence>MEKLIKKAKAGDADAMEQIINKFNYFVIKYAAKYKIPSYELDDLVQHGFLSIIKAVYNYKSDSNNFTTYCNNSIINNFNALLKAQIKHYREVQNEDILDMQPYDFTLEDEVIAFDEAQKVVQAFNSLNETSKKIIKGVYFEDKSLKEVAATYDINYRKAIAIKKASLKKLKFILLTTNEHK</sequence>
<dbReference type="InterPro" id="IPR036388">
    <property type="entry name" value="WH-like_DNA-bd_sf"/>
</dbReference>
<evidence type="ECO:0000313" key="7">
    <source>
        <dbReference type="EMBL" id="SMC23245.1"/>
    </source>
</evidence>
<evidence type="ECO:0000259" key="6">
    <source>
        <dbReference type="Pfam" id="PF04545"/>
    </source>
</evidence>
<dbReference type="NCBIfam" id="TIGR02937">
    <property type="entry name" value="sigma70-ECF"/>
    <property type="match status" value="1"/>
</dbReference>
<organism evidence="7 8">
    <name type="scientific">Clostridium acidisoli DSM 12555</name>
    <dbReference type="NCBI Taxonomy" id="1121291"/>
    <lineage>
        <taxon>Bacteria</taxon>
        <taxon>Bacillati</taxon>
        <taxon>Bacillota</taxon>
        <taxon>Clostridia</taxon>
        <taxon>Eubacteriales</taxon>
        <taxon>Clostridiaceae</taxon>
        <taxon>Clostridium</taxon>
    </lineage>
</organism>
<keyword evidence="3" id="KW-0238">DNA-binding</keyword>
<dbReference type="Gene3D" id="1.20.120.1810">
    <property type="match status" value="1"/>
</dbReference>
<keyword evidence="4" id="KW-0804">Transcription</keyword>
<evidence type="ECO:0000256" key="3">
    <source>
        <dbReference type="ARBA" id="ARBA00023125"/>
    </source>
</evidence>
<dbReference type="STRING" id="1121291.SAMN02745134_01830"/>
<dbReference type="PANTHER" id="PTHR30385:SF4">
    <property type="entry name" value="RNA POLYMERASE SIGMA-E FACTOR"/>
    <property type="match status" value="1"/>
</dbReference>
<feature type="domain" description="RNA polymerase sigma-70 region 2" evidence="5">
    <location>
        <begin position="26"/>
        <end position="73"/>
    </location>
</feature>
<reference evidence="7 8" key="1">
    <citation type="submission" date="2017-04" db="EMBL/GenBank/DDBJ databases">
        <authorList>
            <person name="Afonso C.L."/>
            <person name="Miller P.J."/>
            <person name="Scott M.A."/>
            <person name="Spackman E."/>
            <person name="Goraichik I."/>
            <person name="Dimitrov K.M."/>
            <person name="Suarez D.L."/>
            <person name="Swayne D.E."/>
        </authorList>
    </citation>
    <scope>NUCLEOTIDE SEQUENCE [LARGE SCALE GENOMIC DNA]</scope>
    <source>
        <strain evidence="7 8">DSM 12555</strain>
    </source>
</reference>
<keyword evidence="8" id="KW-1185">Reference proteome</keyword>